<proteinExistence type="predicted"/>
<organism evidence="4 5">
    <name type="scientific">Pseudomicrostroma glucosiphilum</name>
    <dbReference type="NCBI Taxonomy" id="1684307"/>
    <lineage>
        <taxon>Eukaryota</taxon>
        <taxon>Fungi</taxon>
        <taxon>Dikarya</taxon>
        <taxon>Basidiomycota</taxon>
        <taxon>Ustilaginomycotina</taxon>
        <taxon>Exobasidiomycetes</taxon>
        <taxon>Microstromatales</taxon>
        <taxon>Microstromatales incertae sedis</taxon>
        <taxon>Pseudomicrostroma</taxon>
    </lineage>
</organism>
<dbReference type="Pfam" id="PF01822">
    <property type="entry name" value="WSC"/>
    <property type="match status" value="2"/>
</dbReference>
<feature type="signal peptide" evidence="2">
    <location>
        <begin position="1"/>
        <end position="22"/>
    </location>
</feature>
<gene>
    <name evidence="4" type="ORF">BCV69DRAFT_221199</name>
</gene>
<dbReference type="Proteomes" id="UP000245942">
    <property type="component" value="Unassembled WGS sequence"/>
</dbReference>
<evidence type="ECO:0000256" key="2">
    <source>
        <dbReference type="SAM" id="SignalP"/>
    </source>
</evidence>
<keyword evidence="5" id="KW-1185">Reference proteome</keyword>
<dbReference type="InterPro" id="IPR002889">
    <property type="entry name" value="WSC_carb-bd"/>
</dbReference>
<protein>
    <submittedName>
        <fullName evidence="4">WSC-domain-containing protein</fullName>
    </submittedName>
</protein>
<reference evidence="4 5" key="1">
    <citation type="journal article" date="2018" name="Mol. Biol. Evol.">
        <title>Broad Genomic Sampling Reveals a Smut Pathogenic Ancestry of the Fungal Clade Ustilaginomycotina.</title>
        <authorList>
            <person name="Kijpornyongpan T."/>
            <person name="Mondo S.J."/>
            <person name="Barry K."/>
            <person name="Sandor L."/>
            <person name="Lee J."/>
            <person name="Lipzen A."/>
            <person name="Pangilinan J."/>
            <person name="LaButti K."/>
            <person name="Hainaut M."/>
            <person name="Henrissat B."/>
            <person name="Grigoriev I.V."/>
            <person name="Spatafora J.W."/>
            <person name="Aime M.C."/>
        </authorList>
    </citation>
    <scope>NUCLEOTIDE SEQUENCE [LARGE SCALE GENOMIC DNA]</scope>
    <source>
        <strain evidence="4 5">MCA 4718</strain>
    </source>
</reference>
<dbReference type="OrthoDB" id="74764at2759"/>
<evidence type="ECO:0000313" key="5">
    <source>
        <dbReference type="Proteomes" id="UP000245942"/>
    </source>
</evidence>
<evidence type="ECO:0000313" key="4">
    <source>
        <dbReference type="EMBL" id="PWN20147.1"/>
    </source>
</evidence>
<dbReference type="RefSeq" id="XP_025347307.1">
    <property type="nucleotide sequence ID" value="XM_025489821.1"/>
</dbReference>
<feature type="region of interest" description="Disordered" evidence="1">
    <location>
        <begin position="718"/>
        <end position="768"/>
    </location>
</feature>
<dbReference type="InterPro" id="IPR018535">
    <property type="entry name" value="DUF1996"/>
</dbReference>
<feature type="region of interest" description="Disordered" evidence="1">
    <location>
        <begin position="590"/>
        <end position="662"/>
    </location>
</feature>
<accession>A0A316U4G4</accession>
<dbReference type="GeneID" id="37011555"/>
<dbReference type="STRING" id="1684307.A0A316U4G4"/>
<dbReference type="SMART" id="SM00321">
    <property type="entry name" value="WSC"/>
    <property type="match status" value="2"/>
</dbReference>
<dbReference type="PANTHER" id="PTHR43662">
    <property type="match status" value="1"/>
</dbReference>
<dbReference type="Pfam" id="PF09362">
    <property type="entry name" value="DUF1996"/>
    <property type="match status" value="1"/>
</dbReference>
<evidence type="ECO:0000259" key="3">
    <source>
        <dbReference type="PROSITE" id="PS51212"/>
    </source>
</evidence>
<sequence length="768" mass="79410">MARVSLLAVVLALALALAPANAFWILSHHPLVSERLDMIVSPGALSGHTHTFVGSAAVTVGQNNSDYCTTAPVKADLSNYWTPQLYYYRGDSNTFDSVPLGSVNTYYLNRGGPKMGENSSLLHPFPKGLKMLAGSATAYDGPLADSTAAKAVSFVCLNYTEGTGSPQTTTLPSGPCLDGMRAQIIFPSCWDGVNLDSSNHQSHVAYPINGQPDTGDCPTTHPVKFMTLFYEFIYNTGSLQSVSNGTSSSGFVLANGDAVGYSFHGDFVSGWDQEVLTDAIDQCSGNLFGDLDSCAPFLPTLHYETSSPNSDPDAGYCTTTSSVNEKVLGTGFANLPNCQVVRNGPFKGAGSCTNTTQVVPTITVVSNSTGPTNANYQGCYKDPTGGRALKTKLTSLTASKMTIESCQAGCTAAGYSVAGLQYADECWCGNSFTYGTTKLKDEFCNMACAGNSTEICGAGNTNSVYSTSPVTTLSLPVIPATAGSANYWGCYAEGTGSRLLKSASYANSSNTPTQCANYCTAKGYPFSGTEYSSECYCGTSAMMKSAVLGSDSGCSMLCSGNATSYCGGSSRLQIYSAMVNPNATVSNSNTVASNSTNSTIVSSTTQSTSSSSTSTPLSSSTSLSSTSTPLSSTSTSKTSTSTSTTSTSTSKNSTSTSTKAATSTKASSTTLLVLSTTTIRITSTSTGLATTKTTTRTTTSTITKTTVVAANGNAVALPTATSSSSSSSSSSSTKRTTSSTKKTTSSSKKTTSTKKRARSLPTRLPSYS</sequence>
<feature type="chain" id="PRO_5016463442" evidence="2">
    <location>
        <begin position="23"/>
        <end position="768"/>
    </location>
</feature>
<dbReference type="EMBL" id="KZ819329">
    <property type="protein sequence ID" value="PWN20147.1"/>
    <property type="molecule type" value="Genomic_DNA"/>
</dbReference>
<dbReference type="PANTHER" id="PTHR43662:SF3">
    <property type="entry name" value="DOMAIN PROTEIN, PUTATIVE (AFU_ORTHOLOGUE AFUA_6G11970)-RELATED"/>
    <property type="match status" value="1"/>
</dbReference>
<name>A0A316U4G4_9BASI</name>
<dbReference type="PROSITE" id="PS51212">
    <property type="entry name" value="WSC"/>
    <property type="match status" value="2"/>
</dbReference>
<dbReference type="AlphaFoldDB" id="A0A316U4G4"/>
<evidence type="ECO:0000256" key="1">
    <source>
        <dbReference type="SAM" id="MobiDB-lite"/>
    </source>
</evidence>
<feature type="compositionally biased region" description="Low complexity" evidence="1">
    <location>
        <begin position="718"/>
        <end position="750"/>
    </location>
</feature>
<keyword evidence="2" id="KW-0732">Signal</keyword>
<feature type="domain" description="WSC" evidence="3">
    <location>
        <begin position="373"/>
        <end position="468"/>
    </location>
</feature>
<feature type="domain" description="WSC" evidence="3">
    <location>
        <begin position="484"/>
        <end position="578"/>
    </location>
</feature>